<organism evidence="2 3">
    <name type="scientific">Pleurodeles waltl</name>
    <name type="common">Iberian ribbed newt</name>
    <dbReference type="NCBI Taxonomy" id="8319"/>
    <lineage>
        <taxon>Eukaryota</taxon>
        <taxon>Metazoa</taxon>
        <taxon>Chordata</taxon>
        <taxon>Craniata</taxon>
        <taxon>Vertebrata</taxon>
        <taxon>Euteleostomi</taxon>
        <taxon>Amphibia</taxon>
        <taxon>Batrachia</taxon>
        <taxon>Caudata</taxon>
        <taxon>Salamandroidea</taxon>
        <taxon>Salamandridae</taxon>
        <taxon>Pleurodelinae</taxon>
        <taxon>Pleurodeles</taxon>
    </lineage>
</organism>
<feature type="compositionally biased region" description="Basic and acidic residues" evidence="1">
    <location>
        <begin position="51"/>
        <end position="73"/>
    </location>
</feature>
<reference evidence="2" key="1">
    <citation type="journal article" date="2022" name="bioRxiv">
        <title>Sequencing and chromosome-scale assembly of the giantPleurodeles waltlgenome.</title>
        <authorList>
            <person name="Brown T."/>
            <person name="Elewa A."/>
            <person name="Iarovenko S."/>
            <person name="Subramanian E."/>
            <person name="Araus A.J."/>
            <person name="Petzold A."/>
            <person name="Susuki M."/>
            <person name="Suzuki K.-i.T."/>
            <person name="Hayashi T."/>
            <person name="Toyoda A."/>
            <person name="Oliveira C."/>
            <person name="Osipova E."/>
            <person name="Leigh N.D."/>
            <person name="Simon A."/>
            <person name="Yun M.H."/>
        </authorList>
    </citation>
    <scope>NUCLEOTIDE SEQUENCE</scope>
    <source>
        <strain evidence="2">20211129_DDA</strain>
        <tissue evidence="2">Liver</tissue>
    </source>
</reference>
<comment type="caution">
    <text evidence="2">The sequence shown here is derived from an EMBL/GenBank/DDBJ whole genome shotgun (WGS) entry which is preliminary data.</text>
</comment>
<gene>
    <name evidence="2" type="ORF">NDU88_004533</name>
</gene>
<protein>
    <submittedName>
        <fullName evidence="2">Uncharacterized protein</fullName>
    </submittedName>
</protein>
<evidence type="ECO:0000256" key="1">
    <source>
        <dbReference type="SAM" id="MobiDB-lite"/>
    </source>
</evidence>
<evidence type="ECO:0000313" key="3">
    <source>
        <dbReference type="Proteomes" id="UP001066276"/>
    </source>
</evidence>
<name>A0AAV7RL91_PLEWA</name>
<sequence length="73" mass="8184">MQDTTRETLGVLSARGRARTIRLGVVYSPTATGSEESWCAIAKTSRGQQKTRRELWATGQKESRLEKRCGNRT</sequence>
<proteinExistence type="predicted"/>
<accession>A0AAV7RL91</accession>
<dbReference type="AlphaFoldDB" id="A0AAV7RL91"/>
<evidence type="ECO:0000313" key="2">
    <source>
        <dbReference type="EMBL" id="KAJ1151753.1"/>
    </source>
</evidence>
<dbReference type="EMBL" id="JANPWB010000009">
    <property type="protein sequence ID" value="KAJ1151753.1"/>
    <property type="molecule type" value="Genomic_DNA"/>
</dbReference>
<feature type="region of interest" description="Disordered" evidence="1">
    <location>
        <begin position="47"/>
        <end position="73"/>
    </location>
</feature>
<keyword evidence="3" id="KW-1185">Reference proteome</keyword>
<dbReference type="Proteomes" id="UP001066276">
    <property type="component" value="Chromosome 5"/>
</dbReference>